<evidence type="ECO:0000313" key="3">
    <source>
        <dbReference type="Proteomes" id="UP000299102"/>
    </source>
</evidence>
<dbReference type="Proteomes" id="UP000299102">
    <property type="component" value="Unassembled WGS sequence"/>
</dbReference>
<gene>
    <name evidence="2" type="ORF">EVAR_31045_1</name>
</gene>
<dbReference type="EMBL" id="BGZK01000327">
    <property type="protein sequence ID" value="GBP37047.1"/>
    <property type="molecule type" value="Genomic_DNA"/>
</dbReference>
<protein>
    <submittedName>
        <fullName evidence="2">Uncharacterized protein</fullName>
    </submittedName>
</protein>
<sequence>MKITDSALYPARPRAAEGTNRTAVGSKDQRNGNRGVVEPQRIQTGFVFIICVSETKHGSVPNHATGHRKRKTKRRTVCDGRLRLTAAQPSSLCNRPRKSVTFFSGHR</sequence>
<keyword evidence="3" id="KW-1185">Reference proteome</keyword>
<reference evidence="2 3" key="1">
    <citation type="journal article" date="2019" name="Commun. Biol.">
        <title>The bagworm genome reveals a unique fibroin gene that provides high tensile strength.</title>
        <authorList>
            <person name="Kono N."/>
            <person name="Nakamura H."/>
            <person name="Ohtoshi R."/>
            <person name="Tomita M."/>
            <person name="Numata K."/>
            <person name="Arakawa K."/>
        </authorList>
    </citation>
    <scope>NUCLEOTIDE SEQUENCE [LARGE SCALE GENOMIC DNA]</scope>
</reference>
<proteinExistence type="predicted"/>
<name>A0A4C1VFI3_EUMVA</name>
<feature type="region of interest" description="Disordered" evidence="1">
    <location>
        <begin position="1"/>
        <end position="38"/>
    </location>
</feature>
<evidence type="ECO:0000313" key="2">
    <source>
        <dbReference type="EMBL" id="GBP37047.1"/>
    </source>
</evidence>
<evidence type="ECO:0000256" key="1">
    <source>
        <dbReference type="SAM" id="MobiDB-lite"/>
    </source>
</evidence>
<accession>A0A4C1VFI3</accession>
<organism evidence="2 3">
    <name type="scientific">Eumeta variegata</name>
    <name type="common">Bagworm moth</name>
    <name type="synonym">Eumeta japonica</name>
    <dbReference type="NCBI Taxonomy" id="151549"/>
    <lineage>
        <taxon>Eukaryota</taxon>
        <taxon>Metazoa</taxon>
        <taxon>Ecdysozoa</taxon>
        <taxon>Arthropoda</taxon>
        <taxon>Hexapoda</taxon>
        <taxon>Insecta</taxon>
        <taxon>Pterygota</taxon>
        <taxon>Neoptera</taxon>
        <taxon>Endopterygota</taxon>
        <taxon>Lepidoptera</taxon>
        <taxon>Glossata</taxon>
        <taxon>Ditrysia</taxon>
        <taxon>Tineoidea</taxon>
        <taxon>Psychidae</taxon>
        <taxon>Oiketicinae</taxon>
        <taxon>Eumeta</taxon>
    </lineage>
</organism>
<dbReference type="AlphaFoldDB" id="A0A4C1VFI3"/>
<comment type="caution">
    <text evidence="2">The sequence shown here is derived from an EMBL/GenBank/DDBJ whole genome shotgun (WGS) entry which is preliminary data.</text>
</comment>